<evidence type="ECO:0000256" key="1">
    <source>
        <dbReference type="SAM" id="MobiDB-lite"/>
    </source>
</evidence>
<gene>
    <name evidence="2" type="ORF">AAF712_010894</name>
</gene>
<evidence type="ECO:0000313" key="2">
    <source>
        <dbReference type="EMBL" id="KAL0062212.1"/>
    </source>
</evidence>
<proteinExistence type="predicted"/>
<dbReference type="EMBL" id="JBBXMP010000111">
    <property type="protein sequence ID" value="KAL0062212.1"/>
    <property type="molecule type" value="Genomic_DNA"/>
</dbReference>
<comment type="caution">
    <text evidence="2">The sequence shown here is derived from an EMBL/GenBank/DDBJ whole genome shotgun (WGS) entry which is preliminary data.</text>
</comment>
<sequence length="99" mass="11224">MLTSSPEPLEAQLPPDLHLRNSHNKDQKVEELAAPAGFSFVAKIEKPKRTRSFFDNGPMGFMPLPVLLNRRSNEFERNGGPFKTGATKRTIEEWCWAIV</sequence>
<organism evidence="2 3">
    <name type="scientific">Marasmius tenuissimus</name>
    <dbReference type="NCBI Taxonomy" id="585030"/>
    <lineage>
        <taxon>Eukaryota</taxon>
        <taxon>Fungi</taxon>
        <taxon>Dikarya</taxon>
        <taxon>Basidiomycota</taxon>
        <taxon>Agaricomycotina</taxon>
        <taxon>Agaricomycetes</taxon>
        <taxon>Agaricomycetidae</taxon>
        <taxon>Agaricales</taxon>
        <taxon>Marasmiineae</taxon>
        <taxon>Marasmiaceae</taxon>
        <taxon>Marasmius</taxon>
    </lineage>
</organism>
<accession>A0ABR2ZM20</accession>
<name>A0ABR2ZM20_9AGAR</name>
<dbReference type="Proteomes" id="UP001437256">
    <property type="component" value="Unassembled WGS sequence"/>
</dbReference>
<feature type="region of interest" description="Disordered" evidence="1">
    <location>
        <begin position="1"/>
        <end position="25"/>
    </location>
</feature>
<reference evidence="2 3" key="1">
    <citation type="submission" date="2024-05" db="EMBL/GenBank/DDBJ databases">
        <title>A draft genome resource for the thread blight pathogen Marasmius tenuissimus strain MS-2.</title>
        <authorList>
            <person name="Yulfo-Soto G.E."/>
            <person name="Baruah I.K."/>
            <person name="Amoako-Attah I."/>
            <person name="Bukari Y."/>
            <person name="Meinhardt L.W."/>
            <person name="Bailey B.A."/>
            <person name="Cohen S.P."/>
        </authorList>
    </citation>
    <scope>NUCLEOTIDE SEQUENCE [LARGE SCALE GENOMIC DNA]</scope>
    <source>
        <strain evidence="2 3">MS-2</strain>
    </source>
</reference>
<keyword evidence="3" id="KW-1185">Reference proteome</keyword>
<protein>
    <submittedName>
        <fullName evidence="2">Uncharacterized protein</fullName>
    </submittedName>
</protein>
<evidence type="ECO:0000313" key="3">
    <source>
        <dbReference type="Proteomes" id="UP001437256"/>
    </source>
</evidence>